<dbReference type="EMBL" id="CAJNON010000118">
    <property type="protein sequence ID" value="CAF0991502.1"/>
    <property type="molecule type" value="Genomic_DNA"/>
</dbReference>
<dbReference type="Pfam" id="PF00698">
    <property type="entry name" value="Acyl_transf_1"/>
    <property type="match status" value="1"/>
</dbReference>
<dbReference type="CDD" id="cd00833">
    <property type="entry name" value="PKS"/>
    <property type="match status" value="1"/>
</dbReference>
<dbReference type="InterPro" id="IPR032821">
    <property type="entry name" value="PKS_assoc"/>
</dbReference>
<keyword evidence="1" id="KW-0808">Transferase</keyword>
<name>A0A814GAJ1_9BILA</name>
<dbReference type="SUPFAM" id="SSF53901">
    <property type="entry name" value="Thiolase-like"/>
    <property type="match status" value="1"/>
</dbReference>
<sequence>MGAVSPDGRSRSFSVDANGYAKGDGLGLLLLKRLSDAERDNDRIYCAPRDVLSNHNGSEDKNSFVVPSTAGQARLLNDIYKRADFDARRIFYVEAHGTGTPTGDPIEANCLGHTEGAAGVAGLIKSAMCMHHWTIPPNMHFTSLNPNIEARRYNFHVVQHSVSFPFGNNFDSIAMGVNSFGMGGNNAHAIVEEYHANKTSTTNKFENNQVQKNDIKSKQYFIFIFSTKTRKSLNNQVAQFNHWLQKASITGMNNNYSFLQRISQQLLRKRTTSHTHLAIFVFADSKQLQEQINAFLVEELLPGLSASMRTTISLEKICFVFSGQGPQWWAMGRQLYEKEPVFTRWIQLIDVEMMKINNGEWNLLEELIDKTSEDESRINDTNIAQPALFAIQVALTALLVSWNIYPSTIVSHSAGDQAAAFVAGRLTLQEAVRIVYHRSRLQNRNTRQGGRMLAVSMSEEEVQNKLLKGIEHLVCIAVVNSPRSVTLKPTLPSPYIIPDLPLRIQQIIDKGEIGEFRSHTNARRLLLDTIFNDVTTKYSLLYPTRDHYRLMGKAILKKLNTSKDNEALNDWIESLKTKFKRERRPLQQISVQVQKMKAKYGNSAGRPIKRSENVIAPRRISPVQFWNTIDIHDDPEDLNKNIQVMKNELVDRNVDSDLVKSSWKKTFVQRRNFIRDHTTKEVLEEYPGYCYASLIFDEIRYVCNVDIEENLKSMLPKLLDSVPDNSGFVSDLPAVCLIKLLSKYFTDSWQQITSNKEPLSPRPAIQITTDQFIIFLDYEVISETSSIDQALCIVISLYVIFKLQFGIHNRIIQLLYDILLKQSGALTKPLRILLNQWSFIIDKKEDKEGGDMITTKSKNSKTLTATVESLTQVEDNQTDDLPDSEEQEKIYVESSTGNSQDQSSATYIGDKDLINEYSSESSDSSSSLSPMAPPLVIHILPTEEQQRQTVSSPSSNDNTLCEVNIKQQVSATSTDRSSTISNKKIYQAKNRPTSSEESIALRVKRTRVKRQIN</sequence>
<dbReference type="Proteomes" id="UP000663891">
    <property type="component" value="Unassembled WGS sequence"/>
</dbReference>
<dbReference type="SMART" id="SM00827">
    <property type="entry name" value="PKS_AT"/>
    <property type="match status" value="1"/>
</dbReference>
<dbReference type="Pfam" id="PF02801">
    <property type="entry name" value="Ketoacyl-synt_C"/>
    <property type="match status" value="2"/>
</dbReference>
<proteinExistence type="predicted"/>
<feature type="domain" description="Ketosynthase family 3 (KS3)" evidence="3">
    <location>
        <begin position="1"/>
        <end position="193"/>
    </location>
</feature>
<dbReference type="InterPro" id="IPR020841">
    <property type="entry name" value="PKS_Beta-ketoAc_synthase_dom"/>
</dbReference>
<dbReference type="InterPro" id="IPR016039">
    <property type="entry name" value="Thiolase-like"/>
</dbReference>
<evidence type="ECO:0000313" key="5">
    <source>
        <dbReference type="Proteomes" id="UP000663891"/>
    </source>
</evidence>
<dbReference type="InterPro" id="IPR050444">
    <property type="entry name" value="Polyketide_Synthase"/>
</dbReference>
<dbReference type="AlphaFoldDB" id="A0A814GAJ1"/>
<feature type="compositionally biased region" description="Polar residues" evidence="2">
    <location>
        <begin position="893"/>
        <end position="905"/>
    </location>
</feature>
<dbReference type="InterPro" id="IPR001227">
    <property type="entry name" value="Ac_transferase_dom_sf"/>
</dbReference>
<dbReference type="Gene3D" id="3.40.366.10">
    <property type="entry name" value="Malonyl-Coenzyme A Acyl Carrier Protein, domain 2"/>
    <property type="match status" value="1"/>
</dbReference>
<evidence type="ECO:0000313" key="4">
    <source>
        <dbReference type="EMBL" id="CAF0991502.1"/>
    </source>
</evidence>
<feature type="region of interest" description="Disordered" evidence="2">
    <location>
        <begin position="869"/>
        <end position="905"/>
    </location>
</feature>
<dbReference type="PANTHER" id="PTHR45681:SF6">
    <property type="entry name" value="POLYKETIDE SYNTHASE 37"/>
    <property type="match status" value="1"/>
</dbReference>
<dbReference type="Gene3D" id="3.30.70.3290">
    <property type="match status" value="1"/>
</dbReference>
<dbReference type="PROSITE" id="PS52004">
    <property type="entry name" value="KS3_2"/>
    <property type="match status" value="1"/>
</dbReference>
<dbReference type="InterPro" id="IPR014030">
    <property type="entry name" value="Ketoacyl_synth_N"/>
</dbReference>
<dbReference type="InterPro" id="IPR016035">
    <property type="entry name" value="Acyl_Trfase/lysoPLipase"/>
</dbReference>
<feature type="compositionally biased region" description="Acidic residues" evidence="2">
    <location>
        <begin position="876"/>
        <end position="886"/>
    </location>
</feature>
<dbReference type="InterPro" id="IPR014031">
    <property type="entry name" value="Ketoacyl_synth_C"/>
</dbReference>
<protein>
    <recommendedName>
        <fullName evidence="3">Ketosynthase family 3 (KS3) domain-containing protein</fullName>
    </recommendedName>
</protein>
<accession>A0A814GAJ1</accession>
<dbReference type="Gene3D" id="3.40.47.10">
    <property type="match status" value="1"/>
</dbReference>
<evidence type="ECO:0000256" key="1">
    <source>
        <dbReference type="ARBA" id="ARBA00022679"/>
    </source>
</evidence>
<gene>
    <name evidence="4" type="ORF">VCS650_LOCUS14224</name>
</gene>
<dbReference type="GO" id="GO:0016746">
    <property type="term" value="F:acyltransferase activity"/>
    <property type="evidence" value="ECO:0007669"/>
    <property type="project" value="InterPro"/>
</dbReference>
<dbReference type="SMART" id="SM00825">
    <property type="entry name" value="PKS_KS"/>
    <property type="match status" value="1"/>
</dbReference>
<organism evidence="4 5">
    <name type="scientific">Adineta steineri</name>
    <dbReference type="NCBI Taxonomy" id="433720"/>
    <lineage>
        <taxon>Eukaryota</taxon>
        <taxon>Metazoa</taxon>
        <taxon>Spiralia</taxon>
        <taxon>Gnathifera</taxon>
        <taxon>Rotifera</taxon>
        <taxon>Eurotatoria</taxon>
        <taxon>Bdelloidea</taxon>
        <taxon>Adinetida</taxon>
        <taxon>Adinetidae</taxon>
        <taxon>Adineta</taxon>
    </lineage>
</organism>
<dbReference type="SUPFAM" id="SSF52151">
    <property type="entry name" value="FabD/lysophospholipase-like"/>
    <property type="match status" value="1"/>
</dbReference>
<dbReference type="Pfam" id="PF00109">
    <property type="entry name" value="ketoacyl-synt"/>
    <property type="match status" value="1"/>
</dbReference>
<evidence type="ECO:0000256" key="2">
    <source>
        <dbReference type="SAM" id="MobiDB-lite"/>
    </source>
</evidence>
<dbReference type="OrthoDB" id="10049949at2759"/>
<dbReference type="Pfam" id="PF16197">
    <property type="entry name" value="KAsynt_C_assoc"/>
    <property type="match status" value="1"/>
</dbReference>
<dbReference type="InterPro" id="IPR014043">
    <property type="entry name" value="Acyl_transferase_dom"/>
</dbReference>
<dbReference type="PANTHER" id="PTHR45681">
    <property type="entry name" value="POLYKETIDE SYNTHASE 44-RELATED"/>
    <property type="match status" value="1"/>
</dbReference>
<evidence type="ECO:0000259" key="3">
    <source>
        <dbReference type="PROSITE" id="PS52004"/>
    </source>
</evidence>
<reference evidence="4" key="1">
    <citation type="submission" date="2021-02" db="EMBL/GenBank/DDBJ databases">
        <authorList>
            <person name="Nowell W R."/>
        </authorList>
    </citation>
    <scope>NUCLEOTIDE SEQUENCE</scope>
</reference>
<comment type="caution">
    <text evidence="4">The sequence shown here is derived from an EMBL/GenBank/DDBJ whole genome shotgun (WGS) entry which is preliminary data.</text>
</comment>